<dbReference type="Proteomes" id="UP000192815">
    <property type="component" value="Unassembled WGS sequence"/>
</dbReference>
<organism evidence="3 4">
    <name type="scientific">Pseudomonas floridensis</name>
    <dbReference type="NCBI Taxonomy" id="1958950"/>
    <lineage>
        <taxon>Bacteria</taxon>
        <taxon>Pseudomonadati</taxon>
        <taxon>Pseudomonadota</taxon>
        <taxon>Gammaproteobacteria</taxon>
        <taxon>Pseudomonadales</taxon>
        <taxon>Pseudomonadaceae</taxon>
        <taxon>Pseudomonas</taxon>
    </lineage>
</organism>
<dbReference type="STRING" id="1958950.BZK31_05940"/>
<accession>A0A1X0N9K5</accession>
<proteinExistence type="predicted"/>
<dbReference type="OrthoDB" id="7012522at2"/>
<dbReference type="RefSeq" id="WP_083181855.1">
    <property type="nucleotide sequence ID" value="NZ_CBCRZR010000003.1"/>
</dbReference>
<feature type="region of interest" description="Disordered" evidence="2">
    <location>
        <begin position="1"/>
        <end position="64"/>
    </location>
</feature>
<dbReference type="AlphaFoldDB" id="A0A1X0N9K5"/>
<keyword evidence="4" id="KW-1185">Reference proteome</keyword>
<reference evidence="4" key="1">
    <citation type="submission" date="2017-02" db="EMBL/GenBank/DDBJ databases">
        <title>Pseudomonas floridae sp. nov., a novel pathogenic bacterial species isolated from tomato.</title>
        <authorList>
            <person name="Timilsina S."/>
            <person name="Vallad G.E."/>
            <person name="Jones J.B."/>
        </authorList>
    </citation>
    <scope>NUCLEOTIDE SEQUENCE [LARGE SCALE GENOMIC DNA]</scope>
    <source>
        <strain evidence="4">GEV388</strain>
    </source>
</reference>
<protein>
    <submittedName>
        <fullName evidence="3">Chemotaxis protein</fullName>
    </submittedName>
</protein>
<evidence type="ECO:0000313" key="3">
    <source>
        <dbReference type="EMBL" id="ORC60674.1"/>
    </source>
</evidence>
<keyword evidence="1" id="KW-0175">Coiled coil</keyword>
<dbReference type="EMBL" id="MUIO01000017">
    <property type="protein sequence ID" value="ORC60674.1"/>
    <property type="molecule type" value="Genomic_DNA"/>
</dbReference>
<feature type="coiled-coil region" evidence="1">
    <location>
        <begin position="70"/>
        <end position="97"/>
    </location>
</feature>
<evidence type="ECO:0000256" key="1">
    <source>
        <dbReference type="SAM" id="Coils"/>
    </source>
</evidence>
<gene>
    <name evidence="3" type="ORF">BZK31_05940</name>
</gene>
<name>A0A1X0N9K5_9PSED</name>
<sequence>MLITGPLSPTISLPPSAGKMPSSQTPEAVLEPAATGTKGVEVSLSPEGQAAAAPASKDADIEQSGLPEGVQKLLKAIRELQRKLEETQQQIQQVISDRSLGDSERQTRVAALQSVLGELQQQITGSSSDLSVMMNRLKLDEGSKTLARSLTMVKG</sequence>
<evidence type="ECO:0000256" key="2">
    <source>
        <dbReference type="SAM" id="MobiDB-lite"/>
    </source>
</evidence>
<evidence type="ECO:0000313" key="4">
    <source>
        <dbReference type="Proteomes" id="UP000192815"/>
    </source>
</evidence>
<comment type="caution">
    <text evidence="3">The sequence shown here is derived from an EMBL/GenBank/DDBJ whole genome shotgun (WGS) entry which is preliminary data.</text>
</comment>